<dbReference type="AlphaFoldDB" id="A0A972VV20"/>
<feature type="domain" description="Methyltransferase type 11" evidence="1">
    <location>
        <begin position="74"/>
        <end position="122"/>
    </location>
</feature>
<dbReference type="GO" id="GO:0032259">
    <property type="term" value="P:methylation"/>
    <property type="evidence" value="ECO:0007669"/>
    <property type="project" value="UniProtKB-KW"/>
</dbReference>
<dbReference type="Gene3D" id="3.40.50.150">
    <property type="entry name" value="Vaccinia Virus protein VP39"/>
    <property type="match status" value="1"/>
</dbReference>
<evidence type="ECO:0000259" key="1">
    <source>
        <dbReference type="Pfam" id="PF08241"/>
    </source>
</evidence>
<sequence>MSTDKTLQDVRSWFDSPLGSYVLASEGAIIDQVLPNCFGYDLLQLSVQNKPLFSVSPILHKFAMGTRADDKNPLIGQATKLPFSNDSMDVVLLHHILDFYESPQQILREAGRISLPSGHVVIVGFNPISLWGAYQPIGKLRDTAPWFGRFIRPARIMDWLTLLDFKIDRAQYTSYGLPLEGYTGEIPDYSQGLSRNANWPFGAIYVIVASKQVGSMTPIKPRWQRERAFGRLRLVRPVVGRGVAQRNSTPDKPD</sequence>
<accession>A0A972VV20</accession>
<dbReference type="SUPFAM" id="SSF53335">
    <property type="entry name" value="S-adenosyl-L-methionine-dependent methyltransferases"/>
    <property type="match status" value="1"/>
</dbReference>
<protein>
    <submittedName>
        <fullName evidence="2">Methyltransferase domain-containing protein</fullName>
    </submittedName>
</protein>
<organism evidence="2 3">
    <name type="scientific">SAR86 cluster bacterium</name>
    <dbReference type="NCBI Taxonomy" id="2030880"/>
    <lineage>
        <taxon>Bacteria</taxon>
        <taxon>Pseudomonadati</taxon>
        <taxon>Pseudomonadota</taxon>
        <taxon>Gammaproteobacteria</taxon>
        <taxon>SAR86 cluster</taxon>
    </lineage>
</organism>
<comment type="caution">
    <text evidence="2">The sequence shown here is derived from an EMBL/GenBank/DDBJ whole genome shotgun (WGS) entry which is preliminary data.</text>
</comment>
<gene>
    <name evidence="2" type="ORF">HQ497_05355</name>
</gene>
<evidence type="ECO:0000313" key="2">
    <source>
        <dbReference type="EMBL" id="NQV64775.1"/>
    </source>
</evidence>
<proteinExistence type="predicted"/>
<dbReference type="Pfam" id="PF08241">
    <property type="entry name" value="Methyltransf_11"/>
    <property type="match status" value="1"/>
</dbReference>
<keyword evidence="2" id="KW-0489">Methyltransferase</keyword>
<evidence type="ECO:0000313" key="3">
    <source>
        <dbReference type="Proteomes" id="UP000754644"/>
    </source>
</evidence>
<reference evidence="2" key="1">
    <citation type="submission" date="2020-05" db="EMBL/GenBank/DDBJ databases">
        <title>Sulfur intermediates as new biogeochemical hubs in an aquatic model microbial ecosystem.</title>
        <authorList>
            <person name="Vigneron A."/>
        </authorList>
    </citation>
    <scope>NUCLEOTIDE SEQUENCE</scope>
    <source>
        <strain evidence="2">Bin.250</strain>
    </source>
</reference>
<dbReference type="Proteomes" id="UP000754644">
    <property type="component" value="Unassembled WGS sequence"/>
</dbReference>
<dbReference type="InterPro" id="IPR029063">
    <property type="entry name" value="SAM-dependent_MTases_sf"/>
</dbReference>
<dbReference type="GO" id="GO:0008757">
    <property type="term" value="F:S-adenosylmethionine-dependent methyltransferase activity"/>
    <property type="evidence" value="ECO:0007669"/>
    <property type="project" value="InterPro"/>
</dbReference>
<dbReference type="EMBL" id="JABMOJ010000197">
    <property type="protein sequence ID" value="NQV64775.1"/>
    <property type="molecule type" value="Genomic_DNA"/>
</dbReference>
<keyword evidence="2" id="KW-0808">Transferase</keyword>
<name>A0A972VV20_9GAMM</name>
<dbReference type="InterPro" id="IPR013216">
    <property type="entry name" value="Methyltransf_11"/>
</dbReference>